<dbReference type="PANTHER" id="PTHR43537">
    <property type="entry name" value="TRANSCRIPTIONAL REGULATOR, GNTR FAMILY"/>
    <property type="match status" value="1"/>
</dbReference>
<name>A0ABS1XU56_9ACTN</name>
<evidence type="ECO:0000259" key="4">
    <source>
        <dbReference type="PROSITE" id="PS50949"/>
    </source>
</evidence>
<dbReference type="EMBL" id="JAEVHM010000053">
    <property type="protein sequence ID" value="MBM0232802.1"/>
    <property type="molecule type" value="Genomic_DNA"/>
</dbReference>
<dbReference type="InterPro" id="IPR036390">
    <property type="entry name" value="WH_DNA-bd_sf"/>
</dbReference>
<gene>
    <name evidence="5" type="ORF">JNW91_13605</name>
</gene>
<keyword evidence="2" id="KW-0238">DNA-binding</keyword>
<protein>
    <submittedName>
        <fullName evidence="5">GntR family transcriptional regulator</fullName>
    </submittedName>
</protein>
<keyword evidence="1" id="KW-0805">Transcription regulation</keyword>
<sequence length="262" mass="29101">MSTASRRRKEGPHVTMDDEAMIARGRRAVTGAMPPGRSGGRLADEVYDTLLGQLMSLRIEPGSRVTIDVLARELGVSQTPIRDALNRMEAEGLVVRVPHAGYRIPPQITRHRFEDMLEVRLLLEPAAARRSAERASLEQVAGLRRMLEEMEELEGGNGPMAYGAFGLRDAAFHDLVALSAENQVIREALARLHSHVHLFRLHHDTQVTHLAMAEHEDIVAAIAARDPDAAAYAMRRHILRSGERFRRLFDEIEGADGMAVEA</sequence>
<dbReference type="PROSITE" id="PS50949">
    <property type="entry name" value="HTH_GNTR"/>
    <property type="match status" value="1"/>
</dbReference>
<comment type="caution">
    <text evidence="5">The sequence shown here is derived from an EMBL/GenBank/DDBJ whole genome shotgun (WGS) entry which is preliminary data.</text>
</comment>
<dbReference type="PANTHER" id="PTHR43537:SF24">
    <property type="entry name" value="GLUCONATE OPERON TRANSCRIPTIONAL REPRESSOR"/>
    <property type="match status" value="1"/>
</dbReference>
<dbReference type="InterPro" id="IPR036388">
    <property type="entry name" value="WH-like_DNA-bd_sf"/>
</dbReference>
<feature type="domain" description="HTH gntR-type" evidence="4">
    <location>
        <begin position="40"/>
        <end position="107"/>
    </location>
</feature>
<evidence type="ECO:0000256" key="1">
    <source>
        <dbReference type="ARBA" id="ARBA00023015"/>
    </source>
</evidence>
<accession>A0ABS1XU56</accession>
<dbReference type="Pfam" id="PF07729">
    <property type="entry name" value="FCD"/>
    <property type="match status" value="1"/>
</dbReference>
<dbReference type="SMART" id="SM00345">
    <property type="entry name" value="HTH_GNTR"/>
    <property type="match status" value="1"/>
</dbReference>
<reference evidence="5 6" key="1">
    <citation type="submission" date="2021-01" db="EMBL/GenBank/DDBJ databases">
        <title>Draft genome sequence of Micromonospora sp. strain STR1_7.</title>
        <authorList>
            <person name="Karlyshev A."/>
            <person name="Jawad R."/>
        </authorList>
    </citation>
    <scope>NUCLEOTIDE SEQUENCE [LARGE SCALE GENOMIC DNA]</scope>
    <source>
        <strain evidence="5 6">STR1-7</strain>
    </source>
</reference>
<organism evidence="5 6">
    <name type="scientific">Micromonospora parastrephiae</name>
    <dbReference type="NCBI Taxonomy" id="2806101"/>
    <lineage>
        <taxon>Bacteria</taxon>
        <taxon>Bacillati</taxon>
        <taxon>Actinomycetota</taxon>
        <taxon>Actinomycetes</taxon>
        <taxon>Micromonosporales</taxon>
        <taxon>Micromonosporaceae</taxon>
        <taxon>Micromonospora</taxon>
    </lineage>
</organism>
<evidence type="ECO:0000313" key="5">
    <source>
        <dbReference type="EMBL" id="MBM0232802.1"/>
    </source>
</evidence>
<dbReference type="Gene3D" id="1.10.10.10">
    <property type="entry name" value="Winged helix-like DNA-binding domain superfamily/Winged helix DNA-binding domain"/>
    <property type="match status" value="1"/>
</dbReference>
<dbReference type="CDD" id="cd07377">
    <property type="entry name" value="WHTH_GntR"/>
    <property type="match status" value="1"/>
</dbReference>
<dbReference type="InterPro" id="IPR011711">
    <property type="entry name" value="GntR_C"/>
</dbReference>
<keyword evidence="3" id="KW-0804">Transcription</keyword>
<proteinExistence type="predicted"/>
<dbReference type="Gene3D" id="1.20.120.530">
    <property type="entry name" value="GntR ligand-binding domain-like"/>
    <property type="match status" value="1"/>
</dbReference>
<evidence type="ECO:0000256" key="2">
    <source>
        <dbReference type="ARBA" id="ARBA00023125"/>
    </source>
</evidence>
<dbReference type="SUPFAM" id="SSF48008">
    <property type="entry name" value="GntR ligand-binding domain-like"/>
    <property type="match status" value="1"/>
</dbReference>
<evidence type="ECO:0000313" key="6">
    <source>
        <dbReference type="Proteomes" id="UP000601027"/>
    </source>
</evidence>
<dbReference type="InterPro" id="IPR008920">
    <property type="entry name" value="TF_FadR/GntR_C"/>
</dbReference>
<dbReference type="SUPFAM" id="SSF46785">
    <property type="entry name" value="Winged helix' DNA-binding domain"/>
    <property type="match status" value="1"/>
</dbReference>
<dbReference type="SMART" id="SM00895">
    <property type="entry name" value="FCD"/>
    <property type="match status" value="1"/>
</dbReference>
<evidence type="ECO:0000256" key="3">
    <source>
        <dbReference type="ARBA" id="ARBA00023163"/>
    </source>
</evidence>
<dbReference type="InterPro" id="IPR000524">
    <property type="entry name" value="Tscrpt_reg_HTH_GntR"/>
</dbReference>
<keyword evidence="6" id="KW-1185">Reference proteome</keyword>
<dbReference type="Pfam" id="PF00392">
    <property type="entry name" value="GntR"/>
    <property type="match status" value="1"/>
</dbReference>
<dbReference type="Proteomes" id="UP000601027">
    <property type="component" value="Unassembled WGS sequence"/>
</dbReference>